<keyword evidence="2" id="KW-0378">Hydrolase</keyword>
<dbReference type="Pfam" id="PF00561">
    <property type="entry name" value="Abhydrolase_1"/>
    <property type="match status" value="1"/>
</dbReference>
<dbReference type="EMBL" id="JACYWE010000007">
    <property type="protein sequence ID" value="MBD8507202.1"/>
    <property type="molecule type" value="Genomic_DNA"/>
</dbReference>
<organism evidence="2 3">
    <name type="scientific">Lolliginicoccus lacisalsi</name>
    <dbReference type="NCBI Taxonomy" id="2742202"/>
    <lineage>
        <taxon>Bacteria</taxon>
        <taxon>Bacillati</taxon>
        <taxon>Actinomycetota</taxon>
        <taxon>Actinomycetes</taxon>
        <taxon>Mycobacteriales</taxon>
        <taxon>Hoyosellaceae</taxon>
        <taxon>Lolliginicoccus</taxon>
    </lineage>
</organism>
<feature type="domain" description="AB hydrolase-1" evidence="1">
    <location>
        <begin position="5"/>
        <end position="215"/>
    </location>
</feature>
<evidence type="ECO:0000313" key="2">
    <source>
        <dbReference type="EMBL" id="MBD8507202.1"/>
    </source>
</evidence>
<dbReference type="Proteomes" id="UP000642993">
    <property type="component" value="Unassembled WGS sequence"/>
</dbReference>
<dbReference type="InterPro" id="IPR000073">
    <property type="entry name" value="AB_hydrolase_1"/>
</dbReference>
<proteinExistence type="predicted"/>
<evidence type="ECO:0000313" key="3">
    <source>
        <dbReference type="Proteomes" id="UP000642993"/>
    </source>
</evidence>
<name>A0A927PMW3_9ACTN</name>
<reference evidence="2" key="1">
    <citation type="submission" date="2020-09" db="EMBL/GenBank/DDBJ databases">
        <title>Hoyosella lacisalsi sp. nov., a halotolerant actinobacterium isolated from soil of Lake Gudzhirganskoe.</title>
        <authorList>
            <person name="Yang Q."/>
            <person name="Guo P.Y."/>
            <person name="Liu S.W."/>
            <person name="Li F.N."/>
            <person name="Sun C.H."/>
        </authorList>
    </citation>
    <scope>NUCLEOTIDE SEQUENCE</scope>
    <source>
        <strain evidence="2">G463</strain>
    </source>
</reference>
<dbReference type="AlphaFoldDB" id="A0A927PMW3"/>
<keyword evidence="3" id="KW-1185">Reference proteome</keyword>
<dbReference type="PANTHER" id="PTHR43798">
    <property type="entry name" value="MONOACYLGLYCEROL LIPASE"/>
    <property type="match status" value="1"/>
</dbReference>
<dbReference type="InterPro" id="IPR050266">
    <property type="entry name" value="AB_hydrolase_sf"/>
</dbReference>
<accession>A0A927PMW3</accession>
<dbReference type="SUPFAM" id="SSF53474">
    <property type="entry name" value="alpha/beta-Hydrolases"/>
    <property type="match status" value="1"/>
</dbReference>
<dbReference type="GO" id="GO:0016787">
    <property type="term" value="F:hydrolase activity"/>
    <property type="evidence" value="ECO:0007669"/>
    <property type="project" value="UniProtKB-KW"/>
</dbReference>
<dbReference type="PRINTS" id="PR00111">
    <property type="entry name" value="ABHYDROLASE"/>
</dbReference>
<sequence>MDASMFAPQVEALSDRYRVVCIDARGHGATMSDDTPFTYWDAADDVLAVLDELGVQRAVLGGMSQGGFTMLRAALMAPERVMGLILISTEAGPCPDEEQKIYGETFLVWDTIGPVDELTTALAGQIIGDPELEPAWIAKWRDRKGIPIATAGNCLLYRDDITDQVSTITAPAILIRGLEDVAVPIERARSLIDNLPDLRDVVEVPGAAHAVNLTHPDVVNPRIEAFLAGLPGLGDAR</sequence>
<dbReference type="Gene3D" id="3.40.50.1820">
    <property type="entry name" value="alpha/beta hydrolase"/>
    <property type="match status" value="1"/>
</dbReference>
<comment type="caution">
    <text evidence="2">The sequence shown here is derived from an EMBL/GenBank/DDBJ whole genome shotgun (WGS) entry which is preliminary data.</text>
</comment>
<evidence type="ECO:0000259" key="1">
    <source>
        <dbReference type="Pfam" id="PF00561"/>
    </source>
</evidence>
<protein>
    <submittedName>
        <fullName evidence="2">Alpha/beta fold hydrolase</fullName>
    </submittedName>
</protein>
<gene>
    <name evidence="2" type="ORF">HT102_11975</name>
</gene>
<dbReference type="InterPro" id="IPR029058">
    <property type="entry name" value="AB_hydrolase_fold"/>
</dbReference>